<dbReference type="AlphaFoldDB" id="A0A8C6VDP2"/>
<dbReference type="GeneTree" id="ENSGT00940000162903"/>
<dbReference type="PANTHER" id="PTHR46880">
    <property type="entry name" value="RAS-ASSOCIATING DOMAIN-CONTAINING PROTEIN"/>
    <property type="match status" value="1"/>
</dbReference>
<evidence type="ECO:0000313" key="3">
    <source>
        <dbReference type="Proteomes" id="UP000694559"/>
    </source>
</evidence>
<dbReference type="Ensembl" id="ENSNNAT00000001092.1">
    <property type="protein sequence ID" value="ENSNNAP00000001036.1"/>
    <property type="gene ID" value="ENSNNAG00000000739.1"/>
</dbReference>
<dbReference type="GO" id="GO:0061665">
    <property type="term" value="F:SUMO ligase activity"/>
    <property type="evidence" value="ECO:0007669"/>
    <property type="project" value="TreeGrafter"/>
</dbReference>
<dbReference type="InterPro" id="IPR012337">
    <property type="entry name" value="RNaseH-like_sf"/>
</dbReference>
<dbReference type="SUPFAM" id="SSF53098">
    <property type="entry name" value="Ribonuclease H-like"/>
    <property type="match status" value="1"/>
</dbReference>
<dbReference type="PANTHER" id="PTHR46880:SF8">
    <property type="entry name" value="E3 SUMO-PROTEIN LIGASE KIAA1586"/>
    <property type="match status" value="1"/>
</dbReference>
<sequence length="618" mass="70599">SLLPQQSWVLNLPTPGGWKAESTLSLPRMKRRQSLTAFFAKKPRMKQSESDTTDPQLSRSQAPLPPLECGESSKSISKTENLPDLPDCWILQQYRNFQEKYEGLEVSKKKLGSKYCTKHDFAVEKGVHVSKEWKHFKIEVAGTNKEVQKASLRKKMKEHFTSKVHAICNDNLKQGDRDAITKSVDKTSDKYLSTTRRVVLIVCSLAQRCKPFSDMEGQVELQTVMGVDLGVGLHSQSTAVKIVDFIATEIKTKMFTSIIEQNLKICLIIDKASTLSCKPVVIVFVKVEESDNPPTIFVELVELEKQDAETICSSVLESLHNVGFTTDYLVILGRKSGMSTSMAKDFPNIIISHCLNCCLQLVLDYSIKDIKQLNHFKIFLDKIHSIFHKSCKSQNELFEKSEQLGIEIVKIGRVLGPRWALCSLRSTLSVWHAYPVLHQYFHANEKYSNMAKYEHHKETFKNIKFVQNHQFVGLPQERLFQLQDTTNKLRFLHFLEDFIENVLRDSKNYAIPDNIKKAKDIVRTIAVSSAEAERSFSNMNLICSQQRSRLTVSNITNLMTISVIGLPLKEWDPILTVKKWLRGHHLTADDPRMKIKKSASEEGANERTLWKLLKVKDK</sequence>
<feature type="region of interest" description="Disordered" evidence="1">
    <location>
        <begin position="38"/>
        <end position="78"/>
    </location>
</feature>
<dbReference type="Proteomes" id="UP000694559">
    <property type="component" value="Unplaced"/>
</dbReference>
<proteinExistence type="predicted"/>
<reference evidence="2" key="1">
    <citation type="submission" date="2025-08" db="UniProtKB">
        <authorList>
            <consortium name="Ensembl"/>
        </authorList>
    </citation>
    <scope>IDENTIFICATION</scope>
</reference>
<evidence type="ECO:0000313" key="2">
    <source>
        <dbReference type="Ensembl" id="ENSNNAP00000001036.1"/>
    </source>
</evidence>
<evidence type="ECO:0008006" key="4">
    <source>
        <dbReference type="Google" id="ProtNLM"/>
    </source>
</evidence>
<dbReference type="OMA" id="DHISVEM"/>
<dbReference type="OrthoDB" id="9886994at2759"/>
<dbReference type="GO" id="GO:0016925">
    <property type="term" value="P:protein sumoylation"/>
    <property type="evidence" value="ECO:0007669"/>
    <property type="project" value="TreeGrafter"/>
</dbReference>
<name>A0A8C6VDP2_NAJNA</name>
<reference evidence="2" key="2">
    <citation type="submission" date="2025-09" db="UniProtKB">
        <authorList>
            <consortium name="Ensembl"/>
        </authorList>
    </citation>
    <scope>IDENTIFICATION</scope>
</reference>
<organism evidence="2 3">
    <name type="scientific">Naja naja</name>
    <name type="common">Indian cobra</name>
    <dbReference type="NCBI Taxonomy" id="35670"/>
    <lineage>
        <taxon>Eukaryota</taxon>
        <taxon>Metazoa</taxon>
        <taxon>Chordata</taxon>
        <taxon>Craniata</taxon>
        <taxon>Vertebrata</taxon>
        <taxon>Euteleostomi</taxon>
        <taxon>Lepidosauria</taxon>
        <taxon>Squamata</taxon>
        <taxon>Bifurcata</taxon>
        <taxon>Unidentata</taxon>
        <taxon>Episquamata</taxon>
        <taxon>Toxicofera</taxon>
        <taxon>Serpentes</taxon>
        <taxon>Colubroidea</taxon>
        <taxon>Elapidae</taxon>
        <taxon>Elapinae</taxon>
        <taxon>Naja</taxon>
    </lineage>
</organism>
<accession>A0A8C6VDP2</accession>
<evidence type="ECO:0000256" key="1">
    <source>
        <dbReference type="SAM" id="MobiDB-lite"/>
    </source>
</evidence>
<protein>
    <recommendedName>
        <fullName evidence="4">HAT C-terminal dimerisation domain-containing protein</fullName>
    </recommendedName>
</protein>
<keyword evidence="3" id="KW-1185">Reference proteome</keyword>